<dbReference type="HOGENOM" id="CLU_058015_1_0_9"/>
<dbReference type="InterPro" id="IPR004538">
    <property type="entry name" value="Hemolysin_A/TlyA"/>
</dbReference>
<dbReference type="Pfam" id="PF01728">
    <property type="entry name" value="FtsJ"/>
    <property type="match status" value="1"/>
</dbReference>
<dbReference type="InterPro" id="IPR002877">
    <property type="entry name" value="RNA_MeTrfase_FtsJ_dom"/>
</dbReference>
<sequence>MTEFPIRLDHYLMTTGLFSSRTQAQKAIKAGIVADQQGRIFNKSSYLVENETPFHLTAELSDFASRAALKLEKAVRVFHFQLEGQTVIDVGASTGGFTDVSLRQGATLVYAVDVGHDQLIDRLKEDPRVKNMPGYNFRYAKKSDFEQQVPTRAVIDVSFISLNLILPALFPILTAEGELIALFKPQFEVGKENIGKKGIVKHARPVWEAFENLVKHAQQLGFFSAAFTSSPIKGGDGNREFLLYLKKSDTKVDFASFLANSRKTIFNSYQKSSLKG</sequence>
<evidence type="ECO:0000256" key="3">
    <source>
        <dbReference type="PROSITE-ProRule" id="PRU00182"/>
    </source>
</evidence>
<dbReference type="Proteomes" id="UP000004959">
    <property type="component" value="Chromosome"/>
</dbReference>
<keyword evidence="6" id="KW-1185">Reference proteome</keyword>
<dbReference type="PANTHER" id="PTHR32319">
    <property type="entry name" value="BACTERIAL HEMOLYSIN-LIKE PROTEIN"/>
    <property type="match status" value="1"/>
</dbReference>
<evidence type="ECO:0000313" key="5">
    <source>
        <dbReference type="EMBL" id="EHN59299.1"/>
    </source>
</evidence>
<dbReference type="GO" id="GO:0032259">
    <property type="term" value="P:methylation"/>
    <property type="evidence" value="ECO:0007669"/>
    <property type="project" value="UniProtKB-KW"/>
</dbReference>
<evidence type="ECO:0000256" key="1">
    <source>
        <dbReference type="ARBA" id="ARBA00022884"/>
    </source>
</evidence>
<dbReference type="STRING" id="336988.NT96_07330"/>
<dbReference type="GO" id="GO:0008168">
    <property type="term" value="F:methyltransferase activity"/>
    <property type="evidence" value="ECO:0007669"/>
    <property type="project" value="UniProtKB-KW"/>
</dbReference>
<dbReference type="eggNOG" id="COG1189">
    <property type="taxonomic scope" value="Bacteria"/>
</dbReference>
<dbReference type="OrthoDB" id="9784736at2"/>
<dbReference type="NCBIfam" id="TIGR00478">
    <property type="entry name" value="tly"/>
    <property type="match status" value="1"/>
</dbReference>
<dbReference type="CDD" id="cd02440">
    <property type="entry name" value="AdoMet_MTases"/>
    <property type="match status" value="1"/>
</dbReference>
<accession>G9WFK7</accession>
<dbReference type="GO" id="GO:0003723">
    <property type="term" value="F:RNA binding"/>
    <property type="evidence" value="ECO:0007669"/>
    <property type="project" value="UniProtKB-KW"/>
</dbReference>
<dbReference type="EMBL" id="AFVZ01000001">
    <property type="protein sequence ID" value="EHN59299.1"/>
    <property type="molecule type" value="Genomic_DNA"/>
</dbReference>
<dbReference type="SUPFAM" id="SSF55174">
    <property type="entry name" value="Alpha-L RNA-binding motif"/>
    <property type="match status" value="1"/>
</dbReference>
<dbReference type="InterPro" id="IPR047048">
    <property type="entry name" value="TlyA"/>
</dbReference>
<dbReference type="Gene3D" id="3.40.50.150">
    <property type="entry name" value="Vaccinia Virus protein VP39"/>
    <property type="match status" value="1"/>
</dbReference>
<dbReference type="PROSITE" id="PS50889">
    <property type="entry name" value="S4"/>
    <property type="match status" value="1"/>
</dbReference>
<feature type="domain" description="Ribosomal RNA methyltransferase FtsJ" evidence="4">
    <location>
        <begin position="63"/>
        <end position="246"/>
    </location>
</feature>
<proteinExistence type="inferred from homology"/>
<dbReference type="PATRIC" id="fig|1045004.4.peg.1198"/>
<comment type="similarity">
    <text evidence="2">Belongs to the TlyA family.</text>
</comment>
<comment type="caution">
    <text evidence="5">The sequence shown here is derived from an EMBL/GenBank/DDBJ whole genome shotgun (WGS) entry which is preliminary data.</text>
</comment>
<keyword evidence="5" id="KW-0808">Transferase</keyword>
<keyword evidence="1 3" id="KW-0694">RNA-binding</keyword>
<dbReference type="RefSeq" id="WP_007746142.1">
    <property type="nucleotide sequence ID" value="NZ_CM001398.1"/>
</dbReference>
<evidence type="ECO:0000313" key="6">
    <source>
        <dbReference type="Proteomes" id="UP000004959"/>
    </source>
</evidence>
<dbReference type="PIRSF" id="PIRSF005578">
    <property type="entry name" value="TlyA"/>
    <property type="match status" value="1"/>
</dbReference>
<dbReference type="Gene3D" id="3.10.290.10">
    <property type="entry name" value="RNA-binding S4 domain"/>
    <property type="match status" value="1"/>
</dbReference>
<evidence type="ECO:0000259" key="4">
    <source>
        <dbReference type="Pfam" id="PF01728"/>
    </source>
</evidence>
<dbReference type="PANTHER" id="PTHR32319:SF0">
    <property type="entry name" value="BACTERIAL HEMOLYSIN-LIKE PROTEIN"/>
    <property type="match status" value="1"/>
</dbReference>
<reference evidence="5 6" key="1">
    <citation type="journal article" date="2012" name="PLoS ONE">
        <title>Functional divergence in the genus oenococcus as predicted by genome sequencing of the newly-described species, Oenococcus kitaharae.</title>
        <authorList>
            <person name="Borneman A.R."/>
            <person name="McCarthy J.M."/>
            <person name="Chambers P.J."/>
            <person name="Bartowsky E.J."/>
        </authorList>
    </citation>
    <scope>NUCLEOTIDE SEQUENCE [LARGE SCALE GENOMIC DNA]</scope>
    <source>
        <strain evidence="6">DSM17330</strain>
    </source>
</reference>
<dbReference type="CDD" id="cd00165">
    <property type="entry name" value="S4"/>
    <property type="match status" value="1"/>
</dbReference>
<keyword evidence="5" id="KW-0489">Methyltransferase</keyword>
<dbReference type="SUPFAM" id="SSF53335">
    <property type="entry name" value="S-adenosyl-L-methionine-dependent methyltransferases"/>
    <property type="match status" value="1"/>
</dbReference>
<dbReference type="AlphaFoldDB" id="G9WFK7"/>
<evidence type="ECO:0000256" key="2">
    <source>
        <dbReference type="ARBA" id="ARBA00029460"/>
    </source>
</evidence>
<organism evidence="5 6">
    <name type="scientific">Oenococcus kitaharae DSM 17330</name>
    <dbReference type="NCBI Taxonomy" id="1045004"/>
    <lineage>
        <taxon>Bacteria</taxon>
        <taxon>Bacillati</taxon>
        <taxon>Bacillota</taxon>
        <taxon>Bacilli</taxon>
        <taxon>Lactobacillales</taxon>
        <taxon>Lactobacillaceae</taxon>
        <taxon>Oenococcus</taxon>
    </lineage>
</organism>
<gene>
    <name evidence="5" type="ORF">OKIT_1201</name>
</gene>
<dbReference type="InterPro" id="IPR029063">
    <property type="entry name" value="SAM-dependent_MTases_sf"/>
</dbReference>
<protein>
    <submittedName>
        <fullName evidence="5">FtsJ-like RNA binding methyltransferase</fullName>
    </submittedName>
</protein>
<name>G9WFK7_9LACO</name>
<dbReference type="InterPro" id="IPR036986">
    <property type="entry name" value="S4_RNA-bd_sf"/>
</dbReference>